<evidence type="ECO:0000259" key="4">
    <source>
        <dbReference type="Pfam" id="PF00144"/>
    </source>
</evidence>
<organism evidence="5 6">
    <name type="scientific">Colletotrichum higginsianum (strain IMI 349063)</name>
    <name type="common">Crucifer anthracnose fungus</name>
    <dbReference type="NCBI Taxonomy" id="759273"/>
    <lineage>
        <taxon>Eukaryota</taxon>
        <taxon>Fungi</taxon>
        <taxon>Dikarya</taxon>
        <taxon>Ascomycota</taxon>
        <taxon>Pezizomycotina</taxon>
        <taxon>Sordariomycetes</taxon>
        <taxon>Hypocreomycetidae</taxon>
        <taxon>Glomerellales</taxon>
        <taxon>Glomerellaceae</taxon>
        <taxon>Colletotrichum</taxon>
        <taxon>Colletotrichum destructivum species complex</taxon>
    </lineage>
</organism>
<dbReference type="EMBL" id="LTAN01000003">
    <property type="protein sequence ID" value="OBR12792.1"/>
    <property type="molecule type" value="Genomic_DNA"/>
</dbReference>
<evidence type="ECO:0000313" key="6">
    <source>
        <dbReference type="Proteomes" id="UP000092177"/>
    </source>
</evidence>
<dbReference type="RefSeq" id="XP_018161309.1">
    <property type="nucleotide sequence ID" value="XM_018300063.1"/>
</dbReference>
<dbReference type="Pfam" id="PF00144">
    <property type="entry name" value="Beta-lactamase"/>
    <property type="match status" value="1"/>
</dbReference>
<comment type="similarity">
    <text evidence="1">Belongs to the peptidase S12 family.</text>
</comment>
<keyword evidence="6" id="KW-1185">Reference proteome</keyword>
<evidence type="ECO:0000256" key="3">
    <source>
        <dbReference type="SAM" id="SignalP"/>
    </source>
</evidence>
<dbReference type="Proteomes" id="UP000092177">
    <property type="component" value="Chromosome 3"/>
</dbReference>
<feature type="chain" id="PRO_5008601780" evidence="3">
    <location>
        <begin position="20"/>
        <end position="559"/>
    </location>
</feature>
<keyword evidence="3" id="KW-0732">Signal</keyword>
<evidence type="ECO:0000313" key="5">
    <source>
        <dbReference type="EMBL" id="OBR12792.1"/>
    </source>
</evidence>
<dbReference type="AlphaFoldDB" id="A0A1B7YLE9"/>
<name>A0A1B7YLE9_COLHI</name>
<dbReference type="VEuPathDB" id="FungiDB:CH63R_05088"/>
<gene>
    <name evidence="5" type="ORF">CH63R_05088</name>
</gene>
<dbReference type="KEGG" id="chig:CH63R_05088"/>
<feature type="compositionally biased region" description="Basic and acidic residues" evidence="2">
    <location>
        <begin position="21"/>
        <end position="35"/>
    </location>
</feature>
<feature type="domain" description="Beta-lactamase-related" evidence="4">
    <location>
        <begin position="47"/>
        <end position="385"/>
    </location>
</feature>
<evidence type="ECO:0000256" key="1">
    <source>
        <dbReference type="ARBA" id="ARBA00038215"/>
    </source>
</evidence>
<dbReference type="GeneID" id="28864170"/>
<dbReference type="InterPro" id="IPR050491">
    <property type="entry name" value="AmpC-like"/>
</dbReference>
<dbReference type="PANTHER" id="PTHR46825">
    <property type="entry name" value="D-ALANYL-D-ALANINE-CARBOXYPEPTIDASE/ENDOPEPTIDASE AMPH"/>
    <property type="match status" value="1"/>
</dbReference>
<dbReference type="PANTHER" id="PTHR46825:SF9">
    <property type="entry name" value="BETA-LACTAMASE-RELATED DOMAIN-CONTAINING PROTEIN"/>
    <property type="match status" value="1"/>
</dbReference>
<protein>
    <submittedName>
        <fullName evidence="5">Penicillin-binding protein</fullName>
    </submittedName>
</protein>
<dbReference type="InterPro" id="IPR001466">
    <property type="entry name" value="Beta-lactam-related"/>
</dbReference>
<dbReference type="OrthoDB" id="5946976at2759"/>
<feature type="region of interest" description="Disordered" evidence="2">
    <location>
        <begin position="21"/>
        <end position="42"/>
    </location>
</feature>
<dbReference type="InterPro" id="IPR012338">
    <property type="entry name" value="Beta-lactam/transpept-like"/>
</dbReference>
<dbReference type="Gene3D" id="3.40.710.10">
    <property type="entry name" value="DD-peptidase/beta-lactamase superfamily"/>
    <property type="match status" value="1"/>
</dbReference>
<sequence>MNLRLLSYAALLLGSRASADHAEQRPLRSDDQSREGHHHPRVVSPDLDAYIEGIMREWHAPGLAVAIVDGDKTWAKGYGYAVLNNSTPVTPHTLFYTGSTTKSFTAAALSLLVDDAATAAAAANNSSLYAGLTWQTPVSSILRDDFVLSDDWATAHVTVEDALSHRTGYPRHDLASARTARDTVRLLRHLPLAAEPRTRFLYSNKMYAAAGYLVEVLTGTRLGAFLRDRLWAPMGMDETYFSLAEARRSGLVLASEYYYDPVRGRHVELPHEPSSGEEGAGSVVSTVLDYAKYLRVMVDEAAPLSAAGHRELKTPRSFVVTSSKPPYTGPMTYAFGWNTAVFEGEQVYFHTGAVTMFIAAMMMIPSKKVAVAVFTNSDNRVPHVVAHHVLWEHLGVPKHKRFDLNKQLKSEIADQLEYLQNCAKSIYPSLPDPPYLPTLPIADHIGSFFDPGYGTLTVDLHCAADDDDNDDSKACGLRVLGVGGEGFAYLQPTVYLEPMSGNYWLGRGYVGGDVAKEVGVPSFCMPVEFRVDVHGTVTHLGIGVRLEGDDGPLTWFERV</sequence>
<accession>A0A1B7YLE9</accession>
<proteinExistence type="inferred from homology"/>
<comment type="caution">
    <text evidence="5">The sequence shown here is derived from an EMBL/GenBank/DDBJ whole genome shotgun (WGS) entry which is preliminary data.</text>
</comment>
<feature type="signal peptide" evidence="3">
    <location>
        <begin position="1"/>
        <end position="19"/>
    </location>
</feature>
<reference evidence="6" key="1">
    <citation type="journal article" date="2017" name="BMC Genomics">
        <title>Gapless genome assembly of Colletotrichum higginsianum reveals chromosome structure and association of transposable elements with secondary metabolite gene clusters.</title>
        <authorList>
            <person name="Dallery J.-F."/>
            <person name="Lapalu N."/>
            <person name="Zampounis A."/>
            <person name="Pigne S."/>
            <person name="Luyten I."/>
            <person name="Amselem J."/>
            <person name="Wittenberg A.H.J."/>
            <person name="Zhou S."/>
            <person name="de Queiroz M.V."/>
            <person name="Robin G.P."/>
            <person name="Auger A."/>
            <person name="Hainaut M."/>
            <person name="Henrissat B."/>
            <person name="Kim K.-T."/>
            <person name="Lee Y.-H."/>
            <person name="Lespinet O."/>
            <person name="Schwartz D.C."/>
            <person name="Thon M.R."/>
            <person name="O'Connell R.J."/>
        </authorList>
    </citation>
    <scope>NUCLEOTIDE SEQUENCE [LARGE SCALE GENOMIC DNA]</scope>
    <source>
        <strain evidence="6">IMI 349063</strain>
    </source>
</reference>
<dbReference type="SUPFAM" id="SSF56601">
    <property type="entry name" value="beta-lactamase/transpeptidase-like"/>
    <property type="match status" value="1"/>
</dbReference>
<evidence type="ECO:0000256" key="2">
    <source>
        <dbReference type="SAM" id="MobiDB-lite"/>
    </source>
</evidence>